<dbReference type="STRING" id="230819.A0A5C3KQ90"/>
<gene>
    <name evidence="1" type="ORF">FA15DRAFT_671473</name>
</gene>
<dbReference type="Proteomes" id="UP000307440">
    <property type="component" value="Unassembled WGS sequence"/>
</dbReference>
<keyword evidence="2" id="KW-1185">Reference proteome</keyword>
<dbReference type="OrthoDB" id="3153758at2759"/>
<accession>A0A5C3KQ90</accession>
<name>A0A5C3KQ90_COPMA</name>
<reference evidence="1 2" key="1">
    <citation type="journal article" date="2019" name="Nat. Ecol. Evol.">
        <title>Megaphylogeny resolves global patterns of mushroom evolution.</title>
        <authorList>
            <person name="Varga T."/>
            <person name="Krizsan K."/>
            <person name="Foldi C."/>
            <person name="Dima B."/>
            <person name="Sanchez-Garcia M."/>
            <person name="Sanchez-Ramirez S."/>
            <person name="Szollosi G.J."/>
            <person name="Szarkandi J.G."/>
            <person name="Papp V."/>
            <person name="Albert L."/>
            <person name="Andreopoulos W."/>
            <person name="Angelini C."/>
            <person name="Antonin V."/>
            <person name="Barry K.W."/>
            <person name="Bougher N.L."/>
            <person name="Buchanan P."/>
            <person name="Buyck B."/>
            <person name="Bense V."/>
            <person name="Catcheside P."/>
            <person name="Chovatia M."/>
            <person name="Cooper J."/>
            <person name="Damon W."/>
            <person name="Desjardin D."/>
            <person name="Finy P."/>
            <person name="Geml J."/>
            <person name="Haridas S."/>
            <person name="Hughes K."/>
            <person name="Justo A."/>
            <person name="Karasinski D."/>
            <person name="Kautmanova I."/>
            <person name="Kiss B."/>
            <person name="Kocsube S."/>
            <person name="Kotiranta H."/>
            <person name="LaButti K.M."/>
            <person name="Lechner B.E."/>
            <person name="Liimatainen K."/>
            <person name="Lipzen A."/>
            <person name="Lukacs Z."/>
            <person name="Mihaltcheva S."/>
            <person name="Morgado L.N."/>
            <person name="Niskanen T."/>
            <person name="Noordeloos M.E."/>
            <person name="Ohm R.A."/>
            <person name="Ortiz-Santana B."/>
            <person name="Ovrebo C."/>
            <person name="Racz N."/>
            <person name="Riley R."/>
            <person name="Savchenko A."/>
            <person name="Shiryaev A."/>
            <person name="Soop K."/>
            <person name="Spirin V."/>
            <person name="Szebenyi C."/>
            <person name="Tomsovsky M."/>
            <person name="Tulloss R.E."/>
            <person name="Uehling J."/>
            <person name="Grigoriev I.V."/>
            <person name="Vagvolgyi C."/>
            <person name="Papp T."/>
            <person name="Martin F.M."/>
            <person name="Miettinen O."/>
            <person name="Hibbett D.S."/>
            <person name="Nagy L.G."/>
        </authorList>
    </citation>
    <scope>NUCLEOTIDE SEQUENCE [LARGE SCALE GENOMIC DNA]</scope>
    <source>
        <strain evidence="1 2">CBS 121175</strain>
    </source>
</reference>
<evidence type="ECO:0000313" key="2">
    <source>
        <dbReference type="Proteomes" id="UP000307440"/>
    </source>
</evidence>
<protein>
    <submittedName>
        <fullName evidence="1">Uncharacterized protein</fullName>
    </submittedName>
</protein>
<dbReference type="AlphaFoldDB" id="A0A5C3KQ90"/>
<dbReference type="EMBL" id="ML210239">
    <property type="protein sequence ID" value="TFK22506.1"/>
    <property type="molecule type" value="Genomic_DNA"/>
</dbReference>
<evidence type="ECO:0000313" key="1">
    <source>
        <dbReference type="EMBL" id="TFK22506.1"/>
    </source>
</evidence>
<sequence>MTLEHNSGPIAIARPQTERSSLLILPSEQPRPPRRYSSTYSASRITVAALQHNSNDVQLLPNPNLPRTPSSKGIDDAMFRVKTLVLILIGFFVGWVLREASILTSQEGIHPLVQQRIRHSWDRDYREHQTQAAKMQAMTSKWSLEIQSHEAARMAMQREREEWENERRERAMLLQLDRQIDGSRHDVGSHLD</sequence>
<proteinExistence type="predicted"/>
<organism evidence="1 2">
    <name type="scientific">Coprinopsis marcescibilis</name>
    <name type="common">Agaric fungus</name>
    <name type="synonym">Psathyrella marcescibilis</name>
    <dbReference type="NCBI Taxonomy" id="230819"/>
    <lineage>
        <taxon>Eukaryota</taxon>
        <taxon>Fungi</taxon>
        <taxon>Dikarya</taxon>
        <taxon>Basidiomycota</taxon>
        <taxon>Agaricomycotina</taxon>
        <taxon>Agaricomycetes</taxon>
        <taxon>Agaricomycetidae</taxon>
        <taxon>Agaricales</taxon>
        <taxon>Agaricineae</taxon>
        <taxon>Psathyrellaceae</taxon>
        <taxon>Coprinopsis</taxon>
    </lineage>
</organism>